<feature type="coiled-coil region" evidence="1">
    <location>
        <begin position="883"/>
        <end position="913"/>
    </location>
</feature>
<feature type="transmembrane region" description="Helical" evidence="3">
    <location>
        <begin position="1581"/>
        <end position="1602"/>
    </location>
</feature>
<feature type="region of interest" description="Disordered" evidence="2">
    <location>
        <begin position="1"/>
        <end position="24"/>
    </location>
</feature>
<evidence type="ECO:0000256" key="2">
    <source>
        <dbReference type="SAM" id="MobiDB-lite"/>
    </source>
</evidence>
<accession>A0A9W7AR25</accession>
<comment type="caution">
    <text evidence="4">The sequence shown here is derived from an EMBL/GenBank/DDBJ whole genome shotgun (WGS) entry which is preliminary data.</text>
</comment>
<feature type="region of interest" description="Disordered" evidence="2">
    <location>
        <begin position="216"/>
        <end position="244"/>
    </location>
</feature>
<dbReference type="Gene3D" id="3.30.530.20">
    <property type="match status" value="2"/>
</dbReference>
<keyword evidence="1" id="KW-0175">Coiled coil</keyword>
<dbReference type="OrthoDB" id="5403181at2759"/>
<dbReference type="PANTHER" id="PTHR19308:SF14">
    <property type="entry name" value="START DOMAIN-CONTAINING PROTEIN"/>
    <property type="match status" value="1"/>
</dbReference>
<evidence type="ECO:0000256" key="1">
    <source>
        <dbReference type="SAM" id="Coils"/>
    </source>
</evidence>
<evidence type="ECO:0000313" key="4">
    <source>
        <dbReference type="EMBL" id="GMH75941.1"/>
    </source>
</evidence>
<feature type="transmembrane region" description="Helical" evidence="3">
    <location>
        <begin position="1547"/>
        <end position="1569"/>
    </location>
</feature>
<keyword evidence="3" id="KW-1133">Transmembrane helix</keyword>
<feature type="region of interest" description="Disordered" evidence="2">
    <location>
        <begin position="1716"/>
        <end position="1738"/>
    </location>
</feature>
<name>A0A9W7AR25_9STRA</name>
<sequence>MKDDDLRIENATDSSPPPSHISITDASVTLTPDRNILYKIVSSTPSGVEQTSTTTVHAPTGELTGAIMGENTDEDTSFHVKGGGEVNKLYRDIVEDEGDDSKIVYWKIKLDKKTAFDFLLRLSIIQPPRPNQDSVVLSVKSVSERDLLMTLPGSSAMSATRVKLDGIIHLSPAPLNQSTFTMTSSVAFMPSREQASTTQRRTTMVTTIIRDSFKRSRFTGTGNSSGSGPGTLPSLADDKPQSTKATTFSTFNNTSASSLLLKICQTFADLFKDEAGMDRLARTHFINDVIPNAPPVTSGEHALMTASINKISELSAARRVQGTANDPVQKFVYRDQTNNFSQAAWGLSVCAIDKSALDVFAELWLLDTYEYRRSFIREGNGKEEKYKRNGDEVDRERFDYMARKMIERRGKPLRSDQLAIFDRCFAMLKNSDTTWTPIKSINRSVKVWQAQYPTQEGKRPAVTVKAVGIVDNSAEVVAAWAFDYCSNERMRISNEEGHPARFELYAKTRMNDMTLATVKKFPFFLNNREFVGRQIWKSEEGKVLIAMEGTDDKVDYGIPMKNITRGFARGFWLLEELSEKTHSKVKQCKITLVTQLDPRGIIPSFIFEKKLYTRYKGVCESIEFFRQDDKIDIAERQAFAEVIMKKLRTECENGSASYSAEEEAVINRTSAKFVSSMENQTWKQLPSTDPFVKIEVSYENKSASGRTSSAVVGRAVSIIDASVEDCAAWELCRMTKKKMDAHYAEGGLERKIVRLNDHSEIYQYAREFGVIGLAPREWLTLCVWKFTSEDTFIVCFEDTTHDDFPVGAGKNYVRGSSRSFWKYERLPEIEGVPQTRVTFCQQVNLGGLVPILFVNSTMGSQLLYLSVMRIEFDKSLEIDARHRAELTELIEKLDNEKSKKEGAKNQFRALFAERQGSGHPVTSFGGAISQILKTKGKKSTGWGRTEVSVHASLEEVAASVWDFASRCNMKISGDIERTVIESGKSVSKRKVVKRRQKLVDARSNVTYLFESEMKCIAMDKDTIIILANPLAQQSDADQLQIRKSFSRKTIRATGTIVSKGVTVHAKETIAMRLRRTAANRTKLEYAVQLDMVKVPKEGVESVVERFLNNVADLSIHFQRLVSLELCKSDKDAGEMLGYDILFNVQEKDSAAKRVGRLQSVFDESRALKELYDLYPWIKSMMVTSVEADLHLNRTVQTKIECLTEREAIQIGKNLISALRSKKLAETGVDQWKLQNRAVKQLIALYPFLEPMAVVLGKGIVKTAPWGLMWRVSVGATLSFVDLVTDILVLKQFLDGGEEMLSFAKLSILSLSLTVLLQLILVVLQNSKRGPKKLLQEIVIVLVGMKGPWDAFRIASGGNSWDKESKMDTMMEMSVTKCIEIFAECLPSIIIQISAILISGMSKTKILSVTVSALTTGFVSCQISYDFDTDPKNRIQFPDFYGFVPDASNKRTLIFALMTLMPSIQVLIRGMALVILGSVKISNLIIFLIADMGLYLTVKILRGDFIYWLPFESYAISLVFSFLSRMLIKTITDFTSIVQFRHPNELGGLYFSLNTVITIAVLFISLGLAEDSKTFPPNKIQLLWRIGTVLTVTLTTFFFIFIANIQKRYIHTFWSIMTGKELAFKQFTEAESDSIKARCVFHINKMLYQKFKGDIQTWVDANWTRWEDEKPEWFTELLDFGAIPEEMKPGLARAGTVGSPSPPPRRRSVVASLFHPNNLTPKIHPNQTANPPSADGDVDGDTERLELDTEADIEKFKSGIMSMQSIHFS</sequence>
<evidence type="ECO:0000256" key="3">
    <source>
        <dbReference type="SAM" id="Phobius"/>
    </source>
</evidence>
<feature type="transmembrane region" description="Helical" evidence="3">
    <location>
        <begin position="1504"/>
        <end position="1527"/>
    </location>
</feature>
<dbReference type="PANTHER" id="PTHR19308">
    <property type="entry name" value="PHOSPHATIDYLCHOLINE TRANSFER PROTEIN"/>
    <property type="match status" value="1"/>
</dbReference>
<dbReference type="Proteomes" id="UP001165085">
    <property type="component" value="Unassembled WGS sequence"/>
</dbReference>
<protein>
    <submittedName>
        <fullName evidence="4">Uncharacterized protein</fullName>
    </submittedName>
</protein>
<feature type="compositionally biased region" description="Polar residues" evidence="2">
    <location>
        <begin position="1716"/>
        <end position="1730"/>
    </location>
</feature>
<feature type="transmembrane region" description="Helical" evidence="3">
    <location>
        <begin position="1301"/>
        <end position="1323"/>
    </location>
</feature>
<feature type="compositionally biased region" description="Basic and acidic residues" evidence="2">
    <location>
        <begin position="1"/>
        <end position="10"/>
    </location>
</feature>
<dbReference type="InterPro" id="IPR051213">
    <property type="entry name" value="START_lipid_transfer"/>
</dbReference>
<reference evidence="5" key="1">
    <citation type="journal article" date="2023" name="Commun. Biol.">
        <title>Genome analysis of Parmales, the sister group of diatoms, reveals the evolutionary specialization of diatoms from phago-mixotrophs to photoautotrophs.</title>
        <authorList>
            <person name="Ban H."/>
            <person name="Sato S."/>
            <person name="Yoshikawa S."/>
            <person name="Yamada K."/>
            <person name="Nakamura Y."/>
            <person name="Ichinomiya M."/>
            <person name="Sato N."/>
            <person name="Blanc-Mathieu R."/>
            <person name="Endo H."/>
            <person name="Kuwata A."/>
            <person name="Ogata H."/>
        </authorList>
    </citation>
    <scope>NUCLEOTIDE SEQUENCE [LARGE SCALE GENOMIC DNA]</scope>
    <source>
        <strain evidence="5">NIES 3701</strain>
    </source>
</reference>
<gene>
    <name evidence="4" type="ORF">TrST_g120</name>
</gene>
<proteinExistence type="predicted"/>
<evidence type="ECO:0000313" key="5">
    <source>
        <dbReference type="Proteomes" id="UP001165085"/>
    </source>
</evidence>
<organism evidence="4 5">
    <name type="scientific">Triparma strigata</name>
    <dbReference type="NCBI Taxonomy" id="1606541"/>
    <lineage>
        <taxon>Eukaryota</taxon>
        <taxon>Sar</taxon>
        <taxon>Stramenopiles</taxon>
        <taxon>Ochrophyta</taxon>
        <taxon>Bolidophyceae</taxon>
        <taxon>Parmales</taxon>
        <taxon>Triparmaceae</taxon>
        <taxon>Triparma</taxon>
    </lineage>
</organism>
<keyword evidence="5" id="KW-1185">Reference proteome</keyword>
<keyword evidence="3" id="KW-0472">Membrane</keyword>
<dbReference type="EMBL" id="BRXY01000194">
    <property type="protein sequence ID" value="GMH75941.1"/>
    <property type="molecule type" value="Genomic_DNA"/>
</dbReference>
<dbReference type="SUPFAM" id="SSF55961">
    <property type="entry name" value="Bet v1-like"/>
    <property type="match status" value="2"/>
</dbReference>
<dbReference type="InterPro" id="IPR023393">
    <property type="entry name" value="START-like_dom_sf"/>
</dbReference>
<keyword evidence="3" id="KW-0812">Transmembrane</keyword>